<dbReference type="PROSITE" id="PS50158">
    <property type="entry name" value="ZF_CCHC"/>
    <property type="match status" value="1"/>
</dbReference>
<gene>
    <name evidence="3" type="ORF">Goshw_008933</name>
</gene>
<keyword evidence="4" id="KW-1185">Reference proteome</keyword>
<evidence type="ECO:0000313" key="3">
    <source>
        <dbReference type="EMBL" id="MBA0868108.1"/>
    </source>
</evidence>
<dbReference type="AlphaFoldDB" id="A0A7J9MAX6"/>
<dbReference type="GO" id="GO:0003676">
    <property type="term" value="F:nucleic acid binding"/>
    <property type="evidence" value="ECO:0007669"/>
    <property type="project" value="InterPro"/>
</dbReference>
<dbReference type="OrthoDB" id="8042871at2759"/>
<proteinExistence type="predicted"/>
<dbReference type="Gene3D" id="4.10.60.10">
    <property type="entry name" value="Zinc finger, CCHC-type"/>
    <property type="match status" value="1"/>
</dbReference>
<sequence>MLETLYATKSLANRLVLKQRLFTFSMNEGELLRDHINQFITLLNDVKNVEVQIDEEDQALLLLCSLPLSYKHFKKTLIYGRDKLSFEDVKGHLLSREKLDNKFGLDSKADRQASVLVASKKRDKRCYYCKKLGHVKADCYKL</sequence>
<evidence type="ECO:0000256" key="1">
    <source>
        <dbReference type="PROSITE-ProRule" id="PRU00047"/>
    </source>
</evidence>
<dbReference type="Pfam" id="PF14223">
    <property type="entry name" value="Retrotran_gag_2"/>
    <property type="match status" value="1"/>
</dbReference>
<reference evidence="3 4" key="1">
    <citation type="journal article" date="2019" name="Genome Biol. Evol.">
        <title>Insights into the evolution of the New World diploid cottons (Gossypium, subgenus Houzingenia) based on genome sequencing.</title>
        <authorList>
            <person name="Grover C.E."/>
            <person name="Arick M.A. 2nd"/>
            <person name="Thrash A."/>
            <person name="Conover J.L."/>
            <person name="Sanders W.S."/>
            <person name="Peterson D.G."/>
            <person name="Frelichowski J.E."/>
            <person name="Scheffler J.A."/>
            <person name="Scheffler B.E."/>
            <person name="Wendel J.F."/>
        </authorList>
    </citation>
    <scope>NUCLEOTIDE SEQUENCE [LARGE SCALE GENOMIC DNA]</scope>
    <source>
        <strain evidence="3">1</strain>
        <tissue evidence="3">Leaf</tissue>
    </source>
</reference>
<dbReference type="Pfam" id="PF00098">
    <property type="entry name" value="zf-CCHC"/>
    <property type="match status" value="1"/>
</dbReference>
<protein>
    <recommendedName>
        <fullName evidence="2">CCHC-type domain-containing protein</fullName>
    </recommendedName>
</protein>
<evidence type="ECO:0000313" key="4">
    <source>
        <dbReference type="Proteomes" id="UP000593576"/>
    </source>
</evidence>
<keyword evidence="1" id="KW-0863">Zinc-finger</keyword>
<organism evidence="3 4">
    <name type="scientific">Gossypium schwendimanii</name>
    <name type="common">Cotton</name>
    <dbReference type="NCBI Taxonomy" id="34291"/>
    <lineage>
        <taxon>Eukaryota</taxon>
        <taxon>Viridiplantae</taxon>
        <taxon>Streptophyta</taxon>
        <taxon>Embryophyta</taxon>
        <taxon>Tracheophyta</taxon>
        <taxon>Spermatophyta</taxon>
        <taxon>Magnoliopsida</taxon>
        <taxon>eudicotyledons</taxon>
        <taxon>Gunneridae</taxon>
        <taxon>Pentapetalae</taxon>
        <taxon>rosids</taxon>
        <taxon>malvids</taxon>
        <taxon>Malvales</taxon>
        <taxon>Malvaceae</taxon>
        <taxon>Malvoideae</taxon>
        <taxon>Gossypium</taxon>
    </lineage>
</organism>
<evidence type="ECO:0000259" key="2">
    <source>
        <dbReference type="PROSITE" id="PS50158"/>
    </source>
</evidence>
<dbReference type="EMBL" id="JABFAF010000010">
    <property type="protein sequence ID" value="MBA0868108.1"/>
    <property type="molecule type" value="Genomic_DNA"/>
</dbReference>
<feature type="domain" description="CCHC-type" evidence="2">
    <location>
        <begin position="125"/>
        <end position="139"/>
    </location>
</feature>
<accession>A0A7J9MAX6</accession>
<comment type="caution">
    <text evidence="3">The sequence shown here is derived from an EMBL/GenBank/DDBJ whole genome shotgun (WGS) entry which is preliminary data.</text>
</comment>
<dbReference type="InterPro" id="IPR036875">
    <property type="entry name" value="Znf_CCHC_sf"/>
</dbReference>
<dbReference type="Proteomes" id="UP000593576">
    <property type="component" value="Unassembled WGS sequence"/>
</dbReference>
<keyword evidence="1" id="KW-0479">Metal-binding</keyword>
<keyword evidence="1" id="KW-0862">Zinc</keyword>
<name>A0A7J9MAX6_GOSSC</name>
<dbReference type="SMART" id="SM00343">
    <property type="entry name" value="ZnF_C2HC"/>
    <property type="match status" value="1"/>
</dbReference>
<dbReference type="InterPro" id="IPR001878">
    <property type="entry name" value="Znf_CCHC"/>
</dbReference>
<dbReference type="GO" id="GO:0008270">
    <property type="term" value="F:zinc ion binding"/>
    <property type="evidence" value="ECO:0007669"/>
    <property type="project" value="UniProtKB-KW"/>
</dbReference>
<dbReference type="SUPFAM" id="SSF57756">
    <property type="entry name" value="Retrovirus zinc finger-like domains"/>
    <property type="match status" value="1"/>
</dbReference>